<comment type="caution">
    <text evidence="3">The sequence shown here is derived from an EMBL/GenBank/DDBJ whole genome shotgun (WGS) entry which is preliminary data.</text>
</comment>
<dbReference type="InterPro" id="IPR023393">
    <property type="entry name" value="START-like_dom_sf"/>
</dbReference>
<dbReference type="InterPro" id="IPR013538">
    <property type="entry name" value="ASHA1/2-like_C"/>
</dbReference>
<reference evidence="4" key="1">
    <citation type="submission" date="2018-11" db="EMBL/GenBank/DDBJ databases">
        <title>Proposal to divide the Flavobacteriaceae and reorganize its genera based on Amino Acid Identity values calculated from whole genome sequences.</title>
        <authorList>
            <person name="Nicholson A.C."/>
            <person name="Gulvik C.A."/>
            <person name="Whitney A.M."/>
            <person name="Humrighouse B.W."/>
            <person name="Bell M."/>
            <person name="Holmens B."/>
            <person name="Steigerwalt A."/>
            <person name="Villarma A."/>
            <person name="Sheth M."/>
            <person name="Batra D."/>
            <person name="Pryor J."/>
            <person name="Bernardet J.-F."/>
            <person name="Hugo C."/>
            <person name="Kampfer P."/>
            <person name="Newman J."/>
            <person name="Mcquiston J.R."/>
        </authorList>
    </citation>
    <scope>NUCLEOTIDE SEQUENCE [LARGE SCALE GENOMIC DNA]</scope>
    <source>
        <strain evidence="4">H3056</strain>
    </source>
</reference>
<dbReference type="EMBL" id="RJUG01000002">
    <property type="protein sequence ID" value="ROI10032.1"/>
    <property type="molecule type" value="Genomic_DNA"/>
</dbReference>
<evidence type="ECO:0000256" key="1">
    <source>
        <dbReference type="ARBA" id="ARBA00006817"/>
    </source>
</evidence>
<protein>
    <recommendedName>
        <fullName evidence="2">Activator of Hsp90 ATPase homologue 1/2-like C-terminal domain-containing protein</fullName>
    </recommendedName>
</protein>
<name>A0A3N0WY77_9FLAO</name>
<accession>A0A3N0WY77</accession>
<proteinExistence type="inferred from homology"/>
<dbReference type="Pfam" id="PF08327">
    <property type="entry name" value="AHSA1"/>
    <property type="match status" value="1"/>
</dbReference>
<sequence>MIEILNNLITTSKIHKEIYQKLEVEKTALSTFDRIESIGEQLKIQLVEVKNIDASYLQLYKNQINSLLQHLQFRGHENADFVDHQPVHWKEQTRANFITNISTSLDNKTRGFIFQVEYIDRFDDPNLPGDMITSISCTPVSVGTELKITQENIPAVVPLDACYLGWQESLEKLKKLVEPEIPDEF</sequence>
<dbReference type="AlphaFoldDB" id="A0A3N0WY77"/>
<organism evidence="3 4">
    <name type="scientific">Kaistella daneshvariae</name>
    <dbReference type="NCBI Taxonomy" id="2487074"/>
    <lineage>
        <taxon>Bacteria</taxon>
        <taxon>Pseudomonadati</taxon>
        <taxon>Bacteroidota</taxon>
        <taxon>Flavobacteriia</taxon>
        <taxon>Flavobacteriales</taxon>
        <taxon>Weeksellaceae</taxon>
        <taxon>Chryseobacterium group</taxon>
        <taxon>Kaistella</taxon>
    </lineage>
</organism>
<evidence type="ECO:0000313" key="3">
    <source>
        <dbReference type="EMBL" id="ROI10032.1"/>
    </source>
</evidence>
<dbReference type="SUPFAM" id="SSF55961">
    <property type="entry name" value="Bet v1-like"/>
    <property type="match status" value="1"/>
</dbReference>
<dbReference type="OrthoDB" id="9786557at2"/>
<evidence type="ECO:0000313" key="4">
    <source>
        <dbReference type="Proteomes" id="UP000270224"/>
    </source>
</evidence>
<dbReference type="RefSeq" id="WP_123265280.1">
    <property type="nucleotide sequence ID" value="NZ_RJUG01000002.1"/>
</dbReference>
<evidence type="ECO:0000259" key="2">
    <source>
        <dbReference type="Pfam" id="PF08327"/>
    </source>
</evidence>
<dbReference type="Proteomes" id="UP000270224">
    <property type="component" value="Unassembled WGS sequence"/>
</dbReference>
<comment type="similarity">
    <text evidence="1">Belongs to the AHA1 family.</text>
</comment>
<gene>
    <name evidence="3" type="ORF">EGI11_04575</name>
</gene>
<feature type="domain" description="Activator of Hsp90 ATPase homologue 1/2-like C-terminal" evidence="2">
    <location>
        <begin position="117"/>
        <end position="178"/>
    </location>
</feature>
<dbReference type="Gene3D" id="3.30.530.20">
    <property type="match status" value="1"/>
</dbReference>